<gene>
    <name evidence="3" type="ORF">J8F10_33030</name>
</gene>
<dbReference type="InterPro" id="IPR019949">
    <property type="entry name" value="CmoO-like"/>
</dbReference>
<evidence type="ECO:0000259" key="2">
    <source>
        <dbReference type="Pfam" id="PF00296"/>
    </source>
</evidence>
<dbReference type="Pfam" id="PF00296">
    <property type="entry name" value="Bac_luciferase"/>
    <property type="match status" value="1"/>
</dbReference>
<evidence type="ECO:0000256" key="1">
    <source>
        <dbReference type="ARBA" id="ARBA00007789"/>
    </source>
</evidence>
<evidence type="ECO:0000313" key="3">
    <source>
        <dbReference type="EMBL" id="MBP3960077.1"/>
    </source>
</evidence>
<dbReference type="EMBL" id="JAGKQQ010000001">
    <property type="protein sequence ID" value="MBP3960077.1"/>
    <property type="molecule type" value="Genomic_DNA"/>
</dbReference>
<dbReference type="InterPro" id="IPR011251">
    <property type="entry name" value="Luciferase-like_dom"/>
</dbReference>
<protein>
    <submittedName>
        <fullName evidence="3">LLM class flavin-dependent oxidoreductase</fullName>
    </submittedName>
</protein>
<name>A0ABS5C259_9BACT</name>
<dbReference type="SUPFAM" id="SSF51679">
    <property type="entry name" value="Bacterial luciferase-like"/>
    <property type="match status" value="1"/>
</dbReference>
<reference evidence="3 4" key="1">
    <citation type="submission" date="2021-04" db="EMBL/GenBank/DDBJ databases">
        <authorList>
            <person name="Ivanova A."/>
        </authorList>
    </citation>
    <scope>NUCLEOTIDE SEQUENCE [LARGE SCALE GENOMIC DNA]</scope>
    <source>
        <strain evidence="3 4">G18</strain>
    </source>
</reference>
<proteinExistence type="predicted"/>
<dbReference type="PANTHER" id="PTHR30137:SF6">
    <property type="entry name" value="LUCIFERASE-LIKE MONOOXYGENASE"/>
    <property type="match status" value="1"/>
</dbReference>
<comment type="similarity">
    <text evidence="1">To bacterial alkanal monooxygenase alpha and beta chains.</text>
</comment>
<evidence type="ECO:0000313" key="4">
    <source>
        <dbReference type="Proteomes" id="UP000676565"/>
    </source>
</evidence>
<organism evidence="3 4">
    <name type="scientific">Gemmata palustris</name>
    <dbReference type="NCBI Taxonomy" id="2822762"/>
    <lineage>
        <taxon>Bacteria</taxon>
        <taxon>Pseudomonadati</taxon>
        <taxon>Planctomycetota</taxon>
        <taxon>Planctomycetia</taxon>
        <taxon>Gemmatales</taxon>
        <taxon>Gemmataceae</taxon>
        <taxon>Gemmata</taxon>
    </lineage>
</organism>
<sequence length="354" mass="37801">MVSPGERCAPEVAPPRSTMKTLSDIPFSVLDLAPICQGGTAAQSFRNTLDLAKRAEQWGYQRYWVAEHHGIPGVASAATAVLIGQIAAGTSAIRVGSGGIMLPNHAPLVIAEQFGTLAALFPGRIDLGLGRAPGGDHRTARALRRNFGADTFPQDLEELRGYFRPGGPGNGVHAVPGEGLDVPVWLLGSSDFSARLAAQLGLPFAFASHFAPDYMHEALALYRRYFEPSKTLAEPHVMVGVNAVAADTHDEAHRLFTSVQQAFLNLVRGTPGLLPPPVESMDGQWSPLERAHVERMTLCSAVGSPDVVQRGLEAIAESTGADELIVTGQIYDHAARLRSFELVAGTQRRNCGSE</sequence>
<accession>A0ABS5C259</accession>
<dbReference type="InterPro" id="IPR050766">
    <property type="entry name" value="Bact_Lucif_Oxidored"/>
</dbReference>
<dbReference type="NCBIfam" id="TIGR03558">
    <property type="entry name" value="oxido_grp_1"/>
    <property type="match status" value="1"/>
</dbReference>
<keyword evidence="4" id="KW-1185">Reference proteome</keyword>
<dbReference type="Gene3D" id="3.20.20.30">
    <property type="entry name" value="Luciferase-like domain"/>
    <property type="match status" value="1"/>
</dbReference>
<feature type="domain" description="Luciferase-like" evidence="2">
    <location>
        <begin position="27"/>
        <end position="322"/>
    </location>
</feature>
<dbReference type="Proteomes" id="UP000676565">
    <property type="component" value="Unassembled WGS sequence"/>
</dbReference>
<dbReference type="PANTHER" id="PTHR30137">
    <property type="entry name" value="LUCIFERASE-LIKE MONOOXYGENASE"/>
    <property type="match status" value="1"/>
</dbReference>
<comment type="caution">
    <text evidence="3">The sequence shown here is derived from an EMBL/GenBank/DDBJ whole genome shotgun (WGS) entry which is preliminary data.</text>
</comment>
<dbReference type="InterPro" id="IPR036661">
    <property type="entry name" value="Luciferase-like_sf"/>
</dbReference>